<evidence type="ECO:0000313" key="4">
    <source>
        <dbReference type="Proteomes" id="UP001283366"/>
    </source>
</evidence>
<evidence type="ECO:0000313" key="3">
    <source>
        <dbReference type="Proteomes" id="UP000196125"/>
    </source>
</evidence>
<dbReference type="Proteomes" id="UP001283366">
    <property type="component" value="Unassembled WGS sequence"/>
</dbReference>
<organism evidence="2 3">
    <name type="scientific">Vibrio mangrovi</name>
    <dbReference type="NCBI Taxonomy" id="474394"/>
    <lineage>
        <taxon>Bacteria</taxon>
        <taxon>Pseudomonadati</taxon>
        <taxon>Pseudomonadota</taxon>
        <taxon>Gammaproteobacteria</taxon>
        <taxon>Vibrionales</taxon>
        <taxon>Vibrionaceae</taxon>
        <taxon>Vibrio</taxon>
    </lineage>
</organism>
<reference evidence="2 3" key="1">
    <citation type="submission" date="2017-05" db="EMBL/GenBank/DDBJ databases">
        <authorList>
            <person name="Song R."/>
            <person name="Chenine A.L."/>
            <person name="Ruprecht R.M."/>
        </authorList>
    </citation>
    <scope>NUCLEOTIDE SEQUENCE [LARGE SCALE GENOMIC DNA]</scope>
    <source>
        <strain evidence="2 3">CECT 7927</strain>
    </source>
</reference>
<gene>
    <name evidence="1" type="ORF">SBX37_14315</name>
    <name evidence="2" type="ORF">VIM7927_00395</name>
</gene>
<dbReference type="RefSeq" id="WP_087479224.1">
    <property type="nucleotide sequence ID" value="NZ_AP024883.1"/>
</dbReference>
<dbReference type="OrthoDB" id="280897at2"/>
<dbReference type="Proteomes" id="UP000196125">
    <property type="component" value="Unassembled WGS sequence"/>
</dbReference>
<dbReference type="EMBL" id="JAWRCO010000001">
    <property type="protein sequence ID" value="MDW6004030.1"/>
    <property type="molecule type" value="Genomic_DNA"/>
</dbReference>
<dbReference type="AlphaFoldDB" id="A0A1Y6IRP4"/>
<sequence>MKYSLSIHHLNGLCRLAIVLSISIFSLVSVASSSVSAGSTKTMQAGVFPCISTDGTYHSFKYPGITSGLPCNVDTQAVAKAKTLAQQQRYFDIYSWQTFIALFWPTEKAGHRLAPDLNRKGIPRWNYWKESYQVYLADGSQPKGWNTPYIPAGVCKNQSEVDMSRKLLYRTNKMNLTHHVTVANEVEQAFTYPLVDQSGNVVRYEVLMNYDEFNYLLNNQLYNIDGQVAFAKGGKSVSFPKGDNDGLITGAFELKLAWKVLTDNDPTERYYSFEAVVLEKDGNCREVDVGLVGMHISHKTQNNKQWIWSTFEQVDNVRTNGLDQVKLRNGKKAPLVPSFNDPSCPSCPVNQLASYNAKGRQMPTQTTRVIPIDKNTEELNRQVQKMLTKHHSVFQYYELVGTQWPTDESALPANPNQYNAPNDRALEQIDNKPGGNPFPVFLINTTMETYMQRGNQEAQLQIQGFPFNQTPSFGTESCMGCHYSAGIYVDVIEDGYGQKQPVAGPATSGDFSWLLQLKAQFQTTQP</sequence>
<evidence type="ECO:0000313" key="2">
    <source>
        <dbReference type="EMBL" id="SMR99172.1"/>
    </source>
</evidence>
<evidence type="ECO:0000313" key="1">
    <source>
        <dbReference type="EMBL" id="MDW6004030.1"/>
    </source>
</evidence>
<name>A0A1Y6IRP4_9VIBR</name>
<dbReference type="EMBL" id="FXXI01000001">
    <property type="protein sequence ID" value="SMR99172.1"/>
    <property type="molecule type" value="Genomic_DNA"/>
</dbReference>
<protein>
    <submittedName>
        <fullName evidence="2">Uncharacterized protein</fullName>
    </submittedName>
</protein>
<keyword evidence="4" id="KW-1185">Reference proteome</keyword>
<proteinExistence type="predicted"/>
<reference evidence="1 4" key="2">
    <citation type="submission" date="2023-11" db="EMBL/GenBank/DDBJ databases">
        <title>Plant-associative lifestyle of Vibrio porteresiae and its evolutionary dynamics.</title>
        <authorList>
            <person name="Rameshkumar N."/>
            <person name="Kirti K."/>
        </authorList>
    </citation>
    <scope>NUCLEOTIDE SEQUENCE [LARGE SCALE GENOMIC DNA]</scope>
    <source>
        <strain evidence="1 4">MSSRF38</strain>
    </source>
</reference>
<accession>A0A1Y6IRP4</accession>